<dbReference type="EMBL" id="CALYLK010000131">
    <property type="protein sequence ID" value="CAH8215683.1"/>
    <property type="molecule type" value="Genomic_DNA"/>
</dbReference>
<gene>
    <name evidence="1" type="ORF">VAE063_900151</name>
</gene>
<sequence length="41" mass="5012">MVKKMLNTTLRVFNIQQAMNQNYQCYLSYLISYLLSSYLKW</sequence>
<dbReference type="Proteomes" id="UP001152658">
    <property type="component" value="Unassembled WGS sequence"/>
</dbReference>
<reference evidence="1" key="1">
    <citation type="submission" date="2022-06" db="EMBL/GenBank/DDBJ databases">
        <authorList>
            <person name="Goudenege D."/>
            <person name="Le Roux F."/>
        </authorList>
    </citation>
    <scope>NUCLEOTIDE SEQUENCE</scope>
    <source>
        <strain evidence="1">12-063</strain>
    </source>
</reference>
<accession>A0ABM9FMQ8</accession>
<evidence type="ECO:0000313" key="2">
    <source>
        <dbReference type="Proteomes" id="UP001152658"/>
    </source>
</evidence>
<protein>
    <submittedName>
        <fullName evidence="1">Uncharacterized protein</fullName>
    </submittedName>
</protein>
<keyword evidence="2" id="KW-1185">Reference proteome</keyword>
<organism evidence="1 2">
    <name type="scientific">Vibrio aestuarianus</name>
    <dbReference type="NCBI Taxonomy" id="28171"/>
    <lineage>
        <taxon>Bacteria</taxon>
        <taxon>Pseudomonadati</taxon>
        <taxon>Pseudomonadota</taxon>
        <taxon>Gammaproteobacteria</taxon>
        <taxon>Vibrionales</taxon>
        <taxon>Vibrionaceae</taxon>
        <taxon>Vibrio</taxon>
    </lineage>
</organism>
<name>A0ABM9FMQ8_9VIBR</name>
<proteinExistence type="predicted"/>
<comment type="caution">
    <text evidence="1">The sequence shown here is derived from an EMBL/GenBank/DDBJ whole genome shotgun (WGS) entry which is preliminary data.</text>
</comment>
<evidence type="ECO:0000313" key="1">
    <source>
        <dbReference type="EMBL" id="CAH8215683.1"/>
    </source>
</evidence>